<dbReference type="PROSITE" id="PS51855">
    <property type="entry name" value="MGS"/>
    <property type="match status" value="1"/>
</dbReference>
<keyword evidence="5 10" id="KW-0658">Purine biosynthesis</keyword>
<dbReference type="SUPFAM" id="SSF53927">
    <property type="entry name" value="Cytidine deaminase-like"/>
    <property type="match status" value="1"/>
</dbReference>
<proteinExistence type="inferred from homology"/>
<evidence type="ECO:0000256" key="2">
    <source>
        <dbReference type="ARBA" id="ARBA00004954"/>
    </source>
</evidence>
<evidence type="ECO:0000313" key="13">
    <source>
        <dbReference type="Proteomes" id="UP000030145"/>
    </source>
</evidence>
<dbReference type="EC" id="3.5.4.10" evidence="10"/>
<dbReference type="NCBIfam" id="TIGR00355">
    <property type="entry name" value="purH"/>
    <property type="match status" value="1"/>
</dbReference>
<dbReference type="InterPro" id="IPR002695">
    <property type="entry name" value="PurH-like"/>
</dbReference>
<dbReference type="InterPro" id="IPR011607">
    <property type="entry name" value="MGS-like_dom"/>
</dbReference>
<name>A0A0A2DH75_9CORY</name>
<sequence length="526" mass="56205">MTEDKKAIRRALISVYDKTGLEELAKGLHEAGVSIVSTGSTAKKIADAGVPVTEVEQLTGFPEVLEGRVKTLHPRVHAGILADTRKEDHLKQLEDLDVEAFELVVVNLYPFSETVASGADFDSCVEQIDIGGPSMVRAAAKNHPSVAVVVDPSRYDDVIVAAREGGFSRADRTKLALAAFRHTAAYDVAVASWLGEHVEKTEDNQFPEWIGETFERASVLRYGENPHQAAALYSNGGGLAGAEQFHGKEMSYNNYTDSDAAWRAAWDHERPAVAIIKHANPCGIAVSDESIAAAHRQAHACDPMSAFGGVIAANREVTVEMAQQVAEIFTEVIIAPSYEDGAVEVLSQKKNIRILQAKAPEVDERAAVEHRQISGGVLVQQRDVIDAKGDDPANWTLAAGEAADEATLAELIFAWRSVRAVKSNAILLAKDGATVGVGMGQVNRVDAAKLAVERANSLAGEEERARGAVAASDAFFPFADGFEVLANAGVRAVVQPGGSVRDAEVIEAANKAGVTMYLTGERHFAH</sequence>
<dbReference type="Proteomes" id="UP000030145">
    <property type="component" value="Unassembled WGS sequence"/>
</dbReference>
<dbReference type="GeneID" id="300553413"/>
<protein>
    <recommendedName>
        <fullName evidence="10">Bifunctional purine biosynthesis protein PurH</fullName>
    </recommendedName>
    <domain>
        <recommendedName>
            <fullName evidence="10">Phosphoribosylaminoimidazolecarboxamide formyltransferase</fullName>
            <ecNumber evidence="10">2.1.2.3</ecNumber>
        </recommendedName>
        <alternativeName>
            <fullName evidence="10">AICAR transformylase</fullName>
        </alternativeName>
    </domain>
    <domain>
        <recommendedName>
            <fullName evidence="10">IMP cyclohydrolase</fullName>
            <ecNumber evidence="10">3.5.4.10</ecNumber>
        </recommendedName>
        <alternativeName>
            <fullName evidence="10">ATIC</fullName>
        </alternativeName>
        <alternativeName>
            <fullName evidence="10">IMP synthase</fullName>
        </alternativeName>
        <alternativeName>
            <fullName evidence="10">Inosinicase</fullName>
        </alternativeName>
    </domain>
</protein>
<dbReference type="FunFam" id="3.40.140.20:FF:000002">
    <property type="entry name" value="Bifunctional purine biosynthesis protein PurH"/>
    <property type="match status" value="1"/>
</dbReference>
<keyword evidence="7 10" id="KW-0511">Multifunctional enzyme</keyword>
<dbReference type="GO" id="GO:0006189">
    <property type="term" value="P:'de novo' IMP biosynthetic process"/>
    <property type="evidence" value="ECO:0007669"/>
    <property type="project" value="UniProtKB-UniRule"/>
</dbReference>
<evidence type="ECO:0000313" key="12">
    <source>
        <dbReference type="EMBL" id="KGM18525.1"/>
    </source>
</evidence>
<dbReference type="HAMAP" id="MF_00139">
    <property type="entry name" value="PurH"/>
    <property type="match status" value="1"/>
</dbReference>
<evidence type="ECO:0000256" key="5">
    <source>
        <dbReference type="ARBA" id="ARBA00022755"/>
    </source>
</evidence>
<dbReference type="EC" id="2.1.2.3" evidence="10"/>
<gene>
    <name evidence="10 12" type="primary">purH</name>
    <name evidence="12" type="ORF">MA47_07385</name>
</gene>
<comment type="domain">
    <text evidence="10">The IMP cyclohydrolase activity resides in the N-terminal region.</text>
</comment>
<dbReference type="InterPro" id="IPR016193">
    <property type="entry name" value="Cytidine_deaminase-like"/>
</dbReference>
<comment type="catalytic activity">
    <reaction evidence="8 10">
        <text>(6R)-10-formyltetrahydrofolate + 5-amino-1-(5-phospho-beta-D-ribosyl)imidazole-4-carboxamide = 5-formamido-1-(5-phospho-D-ribosyl)imidazole-4-carboxamide + (6S)-5,6,7,8-tetrahydrofolate</text>
        <dbReference type="Rhea" id="RHEA:22192"/>
        <dbReference type="ChEBI" id="CHEBI:57453"/>
        <dbReference type="ChEBI" id="CHEBI:58467"/>
        <dbReference type="ChEBI" id="CHEBI:58475"/>
        <dbReference type="ChEBI" id="CHEBI:195366"/>
        <dbReference type="EC" id="2.1.2.3"/>
    </reaction>
</comment>
<dbReference type="Gene3D" id="3.40.50.1380">
    <property type="entry name" value="Methylglyoxal synthase-like domain"/>
    <property type="match status" value="1"/>
</dbReference>
<comment type="pathway">
    <text evidence="2 10">Purine metabolism; IMP biosynthesis via de novo pathway; 5-formamido-1-(5-phospho-D-ribosyl)imidazole-4-carboxamide from 5-amino-1-(5-phospho-D-ribosyl)imidazole-4-carboxamide (10-formyl THF route): step 1/1.</text>
</comment>
<keyword evidence="6 10" id="KW-0378">Hydrolase</keyword>
<dbReference type="Pfam" id="PF01808">
    <property type="entry name" value="AICARFT_IMPCHas"/>
    <property type="match status" value="1"/>
</dbReference>
<evidence type="ECO:0000256" key="4">
    <source>
        <dbReference type="ARBA" id="ARBA00022679"/>
    </source>
</evidence>
<comment type="pathway">
    <text evidence="1 10">Purine metabolism; IMP biosynthesis via de novo pathway; IMP from 5-formamido-1-(5-phospho-D-ribosyl)imidazole-4-carboxamide: step 1/1.</text>
</comment>
<dbReference type="FunFam" id="3.40.50.1380:FF:000001">
    <property type="entry name" value="Bifunctional purine biosynthesis protein PurH"/>
    <property type="match status" value="1"/>
</dbReference>
<evidence type="ECO:0000256" key="9">
    <source>
        <dbReference type="ARBA" id="ARBA00050687"/>
    </source>
</evidence>
<keyword evidence="13" id="KW-1185">Reference proteome</keyword>
<dbReference type="SMART" id="SM00851">
    <property type="entry name" value="MGS"/>
    <property type="match status" value="1"/>
</dbReference>
<reference evidence="12 13" key="1">
    <citation type="submission" date="2014-10" db="EMBL/GenBank/DDBJ databases">
        <title>Whole Genome sequence of Corynebacterium auriscanis strain CIP 106629.</title>
        <authorList>
            <person name="Hassan S.S."/>
            <person name="Jamal S.B."/>
            <person name="Tiwari S."/>
            <person name="Oliveira L.D.C."/>
            <person name="Souza F."/>
            <person name="Mariano D.C."/>
            <person name="Almeida S."/>
            <person name="Dorella F."/>
            <person name="Pereira F."/>
            <person name="Carvalho A."/>
            <person name="Leal C.A."/>
            <person name="Soares S.D.C."/>
            <person name="Figueiredo H.C."/>
            <person name="Silva A."/>
            <person name="Azevedo V.A."/>
        </authorList>
    </citation>
    <scope>NUCLEOTIDE SEQUENCE [LARGE SCALE GENOMIC DNA]</scope>
    <source>
        <strain evidence="12 13">CIP 106629</strain>
    </source>
</reference>
<dbReference type="GO" id="GO:0004643">
    <property type="term" value="F:phosphoribosylaminoimidazolecarboxamide formyltransferase activity"/>
    <property type="evidence" value="ECO:0007669"/>
    <property type="project" value="UniProtKB-UniRule"/>
</dbReference>
<dbReference type="Gene3D" id="3.40.140.20">
    <property type="match status" value="2"/>
</dbReference>
<evidence type="ECO:0000256" key="6">
    <source>
        <dbReference type="ARBA" id="ARBA00022801"/>
    </source>
</evidence>
<dbReference type="NCBIfam" id="NF002049">
    <property type="entry name" value="PRK00881.1"/>
    <property type="match status" value="1"/>
</dbReference>
<dbReference type="InterPro" id="IPR024051">
    <property type="entry name" value="AICAR_Tfase_dup_dom_sf"/>
</dbReference>
<accession>A0A0A2DH75</accession>
<evidence type="ECO:0000256" key="3">
    <source>
        <dbReference type="ARBA" id="ARBA00007667"/>
    </source>
</evidence>
<dbReference type="EMBL" id="JRVJ01000011">
    <property type="protein sequence ID" value="KGM18525.1"/>
    <property type="molecule type" value="Genomic_DNA"/>
</dbReference>
<keyword evidence="4 10" id="KW-0808">Transferase</keyword>
<dbReference type="InterPro" id="IPR036914">
    <property type="entry name" value="MGS-like_dom_sf"/>
</dbReference>
<dbReference type="SUPFAM" id="SSF52335">
    <property type="entry name" value="Methylglyoxal synthase-like"/>
    <property type="match status" value="1"/>
</dbReference>
<dbReference type="PANTHER" id="PTHR11692:SF0">
    <property type="entry name" value="BIFUNCTIONAL PURINE BIOSYNTHESIS PROTEIN ATIC"/>
    <property type="match status" value="1"/>
</dbReference>
<dbReference type="GO" id="GO:0003937">
    <property type="term" value="F:IMP cyclohydrolase activity"/>
    <property type="evidence" value="ECO:0007669"/>
    <property type="project" value="UniProtKB-UniRule"/>
</dbReference>
<comment type="similarity">
    <text evidence="3 10">Belongs to the PurH family.</text>
</comment>
<evidence type="ECO:0000256" key="10">
    <source>
        <dbReference type="HAMAP-Rule" id="MF_00139"/>
    </source>
</evidence>
<evidence type="ECO:0000256" key="8">
    <source>
        <dbReference type="ARBA" id="ARBA00050488"/>
    </source>
</evidence>
<dbReference type="GO" id="GO:0005829">
    <property type="term" value="C:cytosol"/>
    <property type="evidence" value="ECO:0007669"/>
    <property type="project" value="TreeGrafter"/>
</dbReference>
<dbReference type="UniPathway" id="UPA00074">
    <property type="reaction ID" value="UER00133"/>
</dbReference>
<dbReference type="CDD" id="cd01421">
    <property type="entry name" value="IMPCH"/>
    <property type="match status" value="1"/>
</dbReference>
<dbReference type="PIRSF" id="PIRSF000414">
    <property type="entry name" value="AICARFT_IMPCHas"/>
    <property type="match status" value="1"/>
</dbReference>
<feature type="domain" description="MGS-like" evidence="11">
    <location>
        <begin position="1"/>
        <end position="150"/>
    </location>
</feature>
<dbReference type="Pfam" id="PF02142">
    <property type="entry name" value="MGS"/>
    <property type="match status" value="1"/>
</dbReference>
<evidence type="ECO:0000259" key="11">
    <source>
        <dbReference type="PROSITE" id="PS51855"/>
    </source>
</evidence>
<comment type="caution">
    <text evidence="12">The sequence shown here is derived from an EMBL/GenBank/DDBJ whole genome shotgun (WGS) entry which is preliminary data.</text>
</comment>
<dbReference type="AlphaFoldDB" id="A0A0A2DH75"/>
<evidence type="ECO:0000256" key="1">
    <source>
        <dbReference type="ARBA" id="ARBA00004844"/>
    </source>
</evidence>
<dbReference type="SMART" id="SM00798">
    <property type="entry name" value="AICARFT_IMPCHas"/>
    <property type="match status" value="1"/>
</dbReference>
<evidence type="ECO:0000256" key="7">
    <source>
        <dbReference type="ARBA" id="ARBA00023268"/>
    </source>
</evidence>
<comment type="catalytic activity">
    <reaction evidence="9 10">
        <text>IMP + H2O = 5-formamido-1-(5-phospho-D-ribosyl)imidazole-4-carboxamide</text>
        <dbReference type="Rhea" id="RHEA:18445"/>
        <dbReference type="ChEBI" id="CHEBI:15377"/>
        <dbReference type="ChEBI" id="CHEBI:58053"/>
        <dbReference type="ChEBI" id="CHEBI:58467"/>
        <dbReference type="EC" id="3.5.4.10"/>
    </reaction>
</comment>
<dbReference type="PANTHER" id="PTHR11692">
    <property type="entry name" value="BIFUNCTIONAL PURINE BIOSYNTHESIS PROTEIN PURH"/>
    <property type="match status" value="1"/>
</dbReference>
<dbReference type="FunFam" id="3.40.140.20:FF:000001">
    <property type="entry name" value="Bifunctional purine biosynthesis protein PurH"/>
    <property type="match status" value="1"/>
</dbReference>
<dbReference type="RefSeq" id="WP_035114846.1">
    <property type="nucleotide sequence ID" value="NZ_CP047046.1"/>
</dbReference>
<organism evidence="12 13">
    <name type="scientific">Corynebacterium auriscanis</name>
    <dbReference type="NCBI Taxonomy" id="99807"/>
    <lineage>
        <taxon>Bacteria</taxon>
        <taxon>Bacillati</taxon>
        <taxon>Actinomycetota</taxon>
        <taxon>Actinomycetes</taxon>
        <taxon>Mycobacteriales</taxon>
        <taxon>Corynebacteriaceae</taxon>
        <taxon>Corynebacterium</taxon>
    </lineage>
</organism>